<evidence type="ECO:0000256" key="1">
    <source>
        <dbReference type="ARBA" id="ARBA00004167"/>
    </source>
</evidence>
<evidence type="ECO:0000259" key="6">
    <source>
        <dbReference type="Pfam" id="PF25917"/>
    </source>
</evidence>
<dbReference type="InterPro" id="IPR050739">
    <property type="entry name" value="MFP"/>
</dbReference>
<keyword evidence="4" id="KW-0472">Membrane</keyword>
<gene>
    <name evidence="8" type="ORF">KK078_23590</name>
</gene>
<evidence type="ECO:0000313" key="8">
    <source>
        <dbReference type="EMBL" id="MBT1689567.1"/>
    </source>
</evidence>
<evidence type="ECO:0000313" key="9">
    <source>
        <dbReference type="Proteomes" id="UP001319180"/>
    </source>
</evidence>
<feature type="domain" description="p-hydroxybenzoic acid efflux pump subunit AaeA-like beta-barrel" evidence="7">
    <location>
        <begin position="265"/>
        <end position="357"/>
    </location>
</feature>
<dbReference type="PANTHER" id="PTHR30386">
    <property type="entry name" value="MEMBRANE FUSION SUBUNIT OF EMRAB-TOLC MULTIDRUG EFFLUX PUMP"/>
    <property type="match status" value="1"/>
</dbReference>
<dbReference type="Gene3D" id="2.40.30.170">
    <property type="match status" value="1"/>
</dbReference>
<feature type="domain" description="Multidrug resistance protein MdtA-like barrel-sandwich hybrid" evidence="6">
    <location>
        <begin position="52"/>
        <end position="260"/>
    </location>
</feature>
<comment type="caution">
    <text evidence="8">The sequence shown here is derived from an EMBL/GenBank/DDBJ whole genome shotgun (WGS) entry which is preliminary data.</text>
</comment>
<dbReference type="PANTHER" id="PTHR30386:SF26">
    <property type="entry name" value="TRANSPORT PROTEIN COMB"/>
    <property type="match status" value="1"/>
</dbReference>
<evidence type="ECO:0000256" key="5">
    <source>
        <dbReference type="SAM" id="Coils"/>
    </source>
</evidence>
<dbReference type="RefSeq" id="WP_254092788.1">
    <property type="nucleotide sequence ID" value="NZ_JAHESC010000043.1"/>
</dbReference>
<accession>A0AAP2DDZ9</accession>
<evidence type="ECO:0000256" key="3">
    <source>
        <dbReference type="ARBA" id="ARBA00022989"/>
    </source>
</evidence>
<dbReference type="GO" id="GO:0055085">
    <property type="term" value="P:transmembrane transport"/>
    <property type="evidence" value="ECO:0007669"/>
    <property type="project" value="InterPro"/>
</dbReference>
<keyword evidence="5" id="KW-0175">Coiled coil</keyword>
<sequence>METNKRKKNKTFAVVLGALAVAGAAFGITKYIHGQHHEETDDAQVEADISPIIPKVPGYVTRLQVEDNKVVKAGDTLVVLDDRDLALKVLQAEAALENAKASLATSQASYTTSQENVLSSRSNMEAADANIEIAQVRAKRAEQDFKRYQELIKTNSVTQQQYEQAEAEKDAALKQLDVAKRQREALYRETSARKAQSNVSDRNIALAQTVVKEREADLQFAKLQLSYAYILAPTNGVISRKSVQLGQYVQAGQSLFALVTEKQKWVVANFKETQLDKMKPGQEVEIKVDAFPDDVFAGKVESISPATGAKFSLLPADNASGNFVKVVQRVPVKIVLTEKAAKAGLLRAGMNVIVDVHLD</sequence>
<evidence type="ECO:0000256" key="4">
    <source>
        <dbReference type="ARBA" id="ARBA00023136"/>
    </source>
</evidence>
<dbReference type="Gene3D" id="2.40.50.100">
    <property type="match status" value="1"/>
</dbReference>
<organism evidence="8 9">
    <name type="scientific">Dawidia soli</name>
    <dbReference type="NCBI Taxonomy" id="2782352"/>
    <lineage>
        <taxon>Bacteria</taxon>
        <taxon>Pseudomonadati</taxon>
        <taxon>Bacteroidota</taxon>
        <taxon>Cytophagia</taxon>
        <taxon>Cytophagales</taxon>
        <taxon>Chryseotaleaceae</taxon>
        <taxon>Dawidia</taxon>
    </lineage>
</organism>
<reference evidence="8 9" key="1">
    <citation type="submission" date="2021-05" db="EMBL/GenBank/DDBJ databases">
        <title>A Polyphasic approach of four new species of the genus Ohtaekwangia: Ohtaekwangia histidinii sp. nov., Ohtaekwangia cretensis sp. nov., Ohtaekwangia indiensis sp. nov., Ohtaekwangia reichenbachii sp. nov. from diverse environment.</title>
        <authorList>
            <person name="Octaviana S."/>
        </authorList>
    </citation>
    <scope>NUCLEOTIDE SEQUENCE [LARGE SCALE GENOMIC DNA]</scope>
    <source>
        <strain evidence="8 9">PWU37</strain>
    </source>
</reference>
<dbReference type="Pfam" id="PF25917">
    <property type="entry name" value="BSH_RND"/>
    <property type="match status" value="1"/>
</dbReference>
<dbReference type="SUPFAM" id="SSF111369">
    <property type="entry name" value="HlyD-like secretion proteins"/>
    <property type="match status" value="2"/>
</dbReference>
<evidence type="ECO:0000259" key="7">
    <source>
        <dbReference type="Pfam" id="PF25963"/>
    </source>
</evidence>
<evidence type="ECO:0000256" key="2">
    <source>
        <dbReference type="ARBA" id="ARBA00022692"/>
    </source>
</evidence>
<dbReference type="PRINTS" id="PR01490">
    <property type="entry name" value="RTXTOXIND"/>
</dbReference>
<keyword evidence="3" id="KW-1133">Transmembrane helix</keyword>
<dbReference type="Proteomes" id="UP001319180">
    <property type="component" value="Unassembled WGS sequence"/>
</dbReference>
<dbReference type="InterPro" id="IPR058625">
    <property type="entry name" value="MdtA-like_BSH"/>
</dbReference>
<name>A0AAP2DDZ9_9BACT</name>
<dbReference type="Pfam" id="PF25963">
    <property type="entry name" value="Beta-barrel_AAEA"/>
    <property type="match status" value="1"/>
</dbReference>
<protein>
    <submittedName>
        <fullName evidence="8">HlyD family secretion protein</fullName>
    </submittedName>
</protein>
<dbReference type="GO" id="GO:0016020">
    <property type="term" value="C:membrane"/>
    <property type="evidence" value="ECO:0007669"/>
    <property type="project" value="UniProtKB-SubCell"/>
</dbReference>
<keyword evidence="9" id="KW-1185">Reference proteome</keyword>
<feature type="coiled-coil region" evidence="5">
    <location>
        <begin position="124"/>
        <end position="189"/>
    </location>
</feature>
<dbReference type="AlphaFoldDB" id="A0AAP2DDZ9"/>
<dbReference type="EMBL" id="JAHESC010000043">
    <property type="protein sequence ID" value="MBT1689567.1"/>
    <property type="molecule type" value="Genomic_DNA"/>
</dbReference>
<dbReference type="InterPro" id="IPR058634">
    <property type="entry name" value="AaeA-lik-b-barrel"/>
</dbReference>
<keyword evidence="2" id="KW-0812">Transmembrane</keyword>
<comment type="subcellular location">
    <subcellularLocation>
        <location evidence="1">Membrane</location>
        <topology evidence="1">Single-pass membrane protein</topology>
    </subcellularLocation>
</comment>
<proteinExistence type="predicted"/>
<dbReference type="Gene3D" id="1.10.287.470">
    <property type="entry name" value="Helix hairpin bin"/>
    <property type="match status" value="2"/>
</dbReference>